<evidence type="ECO:0000259" key="4">
    <source>
        <dbReference type="PROSITE" id="PS50949"/>
    </source>
</evidence>
<dbReference type="InterPro" id="IPR050679">
    <property type="entry name" value="Bact_HTH_transcr_reg"/>
</dbReference>
<keyword evidence="6" id="KW-1185">Reference proteome</keyword>
<dbReference type="InterPro" id="IPR028978">
    <property type="entry name" value="Chorismate_lyase_/UTRA_dom_sf"/>
</dbReference>
<dbReference type="InterPro" id="IPR000524">
    <property type="entry name" value="Tscrpt_reg_HTH_GntR"/>
</dbReference>
<dbReference type="Gene3D" id="3.40.1410.10">
    <property type="entry name" value="Chorismate lyase-like"/>
    <property type="match status" value="1"/>
</dbReference>
<organism evidence="5 6">
    <name type="scientific">Micromonospora radicis</name>
    <dbReference type="NCBI Taxonomy" id="1894971"/>
    <lineage>
        <taxon>Bacteria</taxon>
        <taxon>Bacillati</taxon>
        <taxon>Actinomycetota</taxon>
        <taxon>Actinomycetes</taxon>
        <taxon>Micromonosporales</taxon>
        <taxon>Micromonosporaceae</taxon>
        <taxon>Micromonospora</taxon>
    </lineage>
</organism>
<dbReference type="EMBL" id="QXEC01000026">
    <property type="protein sequence ID" value="RIV34584.1"/>
    <property type="molecule type" value="Genomic_DNA"/>
</dbReference>
<gene>
    <name evidence="5" type="ORF">D2L64_22005</name>
</gene>
<dbReference type="SMART" id="SM00345">
    <property type="entry name" value="HTH_GNTR"/>
    <property type="match status" value="1"/>
</dbReference>
<dbReference type="GO" id="GO:0003700">
    <property type="term" value="F:DNA-binding transcription factor activity"/>
    <property type="evidence" value="ECO:0007669"/>
    <property type="project" value="InterPro"/>
</dbReference>
<keyword evidence="3" id="KW-0804">Transcription</keyword>
<dbReference type="SMART" id="SM00866">
    <property type="entry name" value="UTRA"/>
    <property type="match status" value="1"/>
</dbReference>
<evidence type="ECO:0000313" key="6">
    <source>
        <dbReference type="Proteomes" id="UP000283832"/>
    </source>
</evidence>
<evidence type="ECO:0000256" key="3">
    <source>
        <dbReference type="ARBA" id="ARBA00023163"/>
    </source>
</evidence>
<dbReference type="Proteomes" id="UP000283832">
    <property type="component" value="Unassembled WGS sequence"/>
</dbReference>
<dbReference type="InterPro" id="IPR036388">
    <property type="entry name" value="WH-like_DNA-bd_sf"/>
</dbReference>
<dbReference type="OrthoDB" id="7363114at2"/>
<dbReference type="InterPro" id="IPR011663">
    <property type="entry name" value="UTRA"/>
</dbReference>
<reference evidence="5 6" key="1">
    <citation type="submission" date="2018-08" db="EMBL/GenBank/DDBJ databases">
        <title>Jishengella sp. nov., isolated from a root of Azadirachta indica A. Juss. var. siamensis Valenton.</title>
        <authorList>
            <person name="Kuncharoen N."/>
            <person name="Tanasupawat S."/>
            <person name="Kudo T."/>
            <person name="Ohkuma M."/>
        </authorList>
    </citation>
    <scope>NUCLEOTIDE SEQUENCE [LARGE SCALE GENOMIC DNA]</scope>
    <source>
        <strain evidence="5 6">AZ1-13</strain>
    </source>
</reference>
<feature type="domain" description="HTH gntR-type" evidence="4">
    <location>
        <begin position="8"/>
        <end position="76"/>
    </location>
</feature>
<dbReference type="PRINTS" id="PR00035">
    <property type="entry name" value="HTHGNTR"/>
</dbReference>
<dbReference type="PROSITE" id="PS50949">
    <property type="entry name" value="HTH_GNTR"/>
    <property type="match status" value="1"/>
</dbReference>
<sequence length="241" mass="27418">MLDRDSPVPLYAQLGDILRERIASGEWAPGSKIPSENELNTMYGLSRMTVRQVLNRLVDEDLLYRVQGKGTFVAHRKISTRSPAYLGIREQLEQQGYATRTVVLGIDVVEPPQSVAERLDLPVTDRVVRIRRLRFVDDQPISLHESYIPEQRARDLVTAELSERQLCVVLEEDFGLAMSFIAETLVSVPAPRAEAAQLDVSPGAPLLLLEQTISSADRRPFELARIYFRGDRIRLEFQYER</sequence>
<protein>
    <submittedName>
        <fullName evidence="5">GntR family transcriptional regulator</fullName>
    </submittedName>
</protein>
<dbReference type="InterPro" id="IPR036390">
    <property type="entry name" value="WH_DNA-bd_sf"/>
</dbReference>
<comment type="caution">
    <text evidence="5">The sequence shown here is derived from an EMBL/GenBank/DDBJ whole genome shotgun (WGS) entry which is preliminary data.</text>
</comment>
<dbReference type="GO" id="GO:0045892">
    <property type="term" value="P:negative regulation of DNA-templated transcription"/>
    <property type="evidence" value="ECO:0007669"/>
    <property type="project" value="TreeGrafter"/>
</dbReference>
<dbReference type="Pfam" id="PF00392">
    <property type="entry name" value="GntR"/>
    <property type="match status" value="1"/>
</dbReference>
<dbReference type="Gene3D" id="1.10.10.10">
    <property type="entry name" value="Winged helix-like DNA-binding domain superfamily/Winged helix DNA-binding domain"/>
    <property type="match status" value="1"/>
</dbReference>
<evidence type="ECO:0000313" key="5">
    <source>
        <dbReference type="EMBL" id="RIV34584.1"/>
    </source>
</evidence>
<evidence type="ECO:0000256" key="1">
    <source>
        <dbReference type="ARBA" id="ARBA00023015"/>
    </source>
</evidence>
<dbReference type="AlphaFoldDB" id="A0A418MPZ3"/>
<evidence type="ECO:0000256" key="2">
    <source>
        <dbReference type="ARBA" id="ARBA00023125"/>
    </source>
</evidence>
<dbReference type="SUPFAM" id="SSF64288">
    <property type="entry name" value="Chorismate lyase-like"/>
    <property type="match status" value="1"/>
</dbReference>
<dbReference type="GO" id="GO:0003677">
    <property type="term" value="F:DNA binding"/>
    <property type="evidence" value="ECO:0007669"/>
    <property type="project" value="UniProtKB-KW"/>
</dbReference>
<dbReference type="CDD" id="cd07377">
    <property type="entry name" value="WHTH_GntR"/>
    <property type="match status" value="1"/>
</dbReference>
<keyword evidence="2" id="KW-0238">DNA-binding</keyword>
<dbReference type="Pfam" id="PF07702">
    <property type="entry name" value="UTRA"/>
    <property type="match status" value="1"/>
</dbReference>
<dbReference type="PANTHER" id="PTHR44846:SF1">
    <property type="entry name" value="MANNOSYL-D-GLYCERATE TRANSPORT_METABOLISM SYSTEM REPRESSOR MNGR-RELATED"/>
    <property type="match status" value="1"/>
</dbReference>
<proteinExistence type="predicted"/>
<dbReference type="FunFam" id="1.10.10.10:FF:000079">
    <property type="entry name" value="GntR family transcriptional regulator"/>
    <property type="match status" value="1"/>
</dbReference>
<keyword evidence="1" id="KW-0805">Transcription regulation</keyword>
<dbReference type="SUPFAM" id="SSF46785">
    <property type="entry name" value="Winged helix' DNA-binding domain"/>
    <property type="match status" value="1"/>
</dbReference>
<name>A0A418MPZ3_9ACTN</name>
<accession>A0A418MPZ3</accession>
<dbReference type="PANTHER" id="PTHR44846">
    <property type="entry name" value="MANNOSYL-D-GLYCERATE TRANSPORT/METABOLISM SYSTEM REPRESSOR MNGR-RELATED"/>
    <property type="match status" value="1"/>
</dbReference>